<dbReference type="EMBL" id="ADKM02000123">
    <property type="protein sequence ID" value="EGC01674.1"/>
    <property type="molecule type" value="Genomic_DNA"/>
</dbReference>
<dbReference type="AlphaFoldDB" id="E9SG95"/>
<keyword evidence="3" id="KW-0028">Amino-acid biosynthesis</keyword>
<comment type="catalytic activity">
    <reaction evidence="4">
        <text>L-aspartate + L-glutamine + ATP + H2O = L-asparagine + L-glutamate + AMP + diphosphate + H(+)</text>
        <dbReference type="Rhea" id="RHEA:12228"/>
        <dbReference type="ChEBI" id="CHEBI:15377"/>
        <dbReference type="ChEBI" id="CHEBI:15378"/>
        <dbReference type="ChEBI" id="CHEBI:29985"/>
        <dbReference type="ChEBI" id="CHEBI:29991"/>
        <dbReference type="ChEBI" id="CHEBI:30616"/>
        <dbReference type="ChEBI" id="CHEBI:33019"/>
        <dbReference type="ChEBI" id="CHEBI:58048"/>
        <dbReference type="ChEBI" id="CHEBI:58359"/>
        <dbReference type="ChEBI" id="CHEBI:456215"/>
        <dbReference type="EC" id="6.3.5.4"/>
    </reaction>
</comment>
<comment type="pathway">
    <text evidence="1">Amino-acid biosynthesis; L-asparagine biosynthesis; L-asparagine from L-aspartate (L-Gln route): step 1/1.</text>
</comment>
<dbReference type="OrthoDB" id="1779554at2"/>
<dbReference type="InterPro" id="IPR051786">
    <property type="entry name" value="ASN_synthetase/amidase"/>
</dbReference>
<keyword evidence="7" id="KW-1185">Reference proteome</keyword>
<dbReference type="STRING" id="246199.CUS_6314"/>
<evidence type="ECO:0000256" key="3">
    <source>
        <dbReference type="ARBA" id="ARBA00022888"/>
    </source>
</evidence>
<evidence type="ECO:0000313" key="7">
    <source>
        <dbReference type="Proteomes" id="UP000004259"/>
    </source>
</evidence>
<organism evidence="6 7">
    <name type="scientific">Ruminococcus albus 8</name>
    <dbReference type="NCBI Taxonomy" id="246199"/>
    <lineage>
        <taxon>Bacteria</taxon>
        <taxon>Bacillati</taxon>
        <taxon>Bacillota</taxon>
        <taxon>Clostridia</taxon>
        <taxon>Eubacteriales</taxon>
        <taxon>Oscillospiraceae</taxon>
        <taxon>Ruminococcus</taxon>
    </lineage>
</organism>
<evidence type="ECO:0000256" key="1">
    <source>
        <dbReference type="ARBA" id="ARBA00005187"/>
    </source>
</evidence>
<dbReference type="PANTHER" id="PTHR43284:SF1">
    <property type="entry name" value="ASPARAGINE SYNTHETASE"/>
    <property type="match status" value="1"/>
</dbReference>
<dbReference type="GO" id="GO:0004066">
    <property type="term" value="F:asparagine synthase (glutamine-hydrolyzing) activity"/>
    <property type="evidence" value="ECO:0007669"/>
    <property type="project" value="UniProtKB-EC"/>
</dbReference>
<dbReference type="Proteomes" id="UP000004259">
    <property type="component" value="Unassembled WGS sequence"/>
</dbReference>
<dbReference type="Pfam" id="PF00733">
    <property type="entry name" value="Asn_synthase"/>
    <property type="match status" value="1"/>
</dbReference>
<dbReference type="EC" id="6.3.5.4" evidence="2"/>
<dbReference type="InterPro" id="IPR001962">
    <property type="entry name" value="Asn_synthase"/>
</dbReference>
<dbReference type="PANTHER" id="PTHR43284">
    <property type="entry name" value="ASPARAGINE SYNTHETASE (GLUTAMINE-HYDROLYZING)"/>
    <property type="match status" value="1"/>
</dbReference>
<comment type="caution">
    <text evidence="6">The sequence shown here is derived from an EMBL/GenBank/DDBJ whole genome shotgun (WGS) entry which is preliminary data.</text>
</comment>
<reference evidence="6 7" key="1">
    <citation type="submission" date="2011-02" db="EMBL/GenBank/DDBJ databases">
        <authorList>
            <person name="Nelson K.E."/>
            <person name="Sutton G."/>
            <person name="Torralba M."/>
            <person name="Durkin S."/>
            <person name="Harkins D."/>
            <person name="Montgomery R."/>
            <person name="Ziemer C."/>
            <person name="Klaassens E."/>
            <person name="Ocuiv P."/>
            <person name="Morrison M."/>
        </authorList>
    </citation>
    <scope>NUCLEOTIDE SEQUENCE [LARGE SCALE GENOMIC DNA]</scope>
    <source>
        <strain evidence="6 7">8</strain>
    </source>
</reference>
<proteinExistence type="predicted"/>
<name>E9SG95_RUMAL</name>
<dbReference type="Gene3D" id="3.40.50.620">
    <property type="entry name" value="HUPs"/>
    <property type="match status" value="1"/>
</dbReference>
<gene>
    <name evidence="6" type="ORF">CUS_6314</name>
</gene>
<dbReference type="eggNOG" id="COG0367">
    <property type="taxonomic scope" value="Bacteria"/>
</dbReference>
<feature type="domain" description="Asparagine synthetase" evidence="5">
    <location>
        <begin position="196"/>
        <end position="572"/>
    </location>
</feature>
<accession>E9SG95</accession>
<evidence type="ECO:0000259" key="5">
    <source>
        <dbReference type="Pfam" id="PF00733"/>
    </source>
</evidence>
<evidence type="ECO:0000256" key="2">
    <source>
        <dbReference type="ARBA" id="ARBA00012737"/>
    </source>
</evidence>
<dbReference type="InterPro" id="IPR014729">
    <property type="entry name" value="Rossmann-like_a/b/a_fold"/>
</dbReference>
<sequence length="582" mass="66475">MPLKEIKDYTLGRSGDKSLILLGNDGYIFCNIGKYKIYYPEKYSASLKNDIEVYADGETNTIITTIQNKYINGIFALKDGSDWYVFGPFIDTSLAYCVTDNEILLSDSTFTIAYRKHFKVSKAVISAYLVAGLPFEPFQNMSFWEEISKIRPFHILKICSGIITESKLTYNFNKENDIGQITKLLRDTIISKIFTQNDSFESVSCDVSGGVDSASIAYILNKITSNPMIFHAESDESANSDTKWAQYIADELRLKLNKLPSIDKNSTRFSVDRHYIGNNIPDAPLLWGDTEGYVEEMLHMLTDKQNHLHIIGIGGDELFASIPAVPWSIIREEGIINSIPFILKYCILKRRPFFCCLRDLADNTSLKDEVRHTIENGFSESKRNSFRELSWSGSLVLPQWLSISAKSDAKVRISSIYSEKFQELSENRSEYQRLQSLIFQKEVFSQIKQIAGDDIEWYAPFLDAEVIKTALKIPSKYCLDPDKTKPMLYESLKGIVPLEVFTRGVKGDYSSAFYNDYRAAASKWIGRTKDFLLSKIGIIDSECLDRELSMPSSKTDRVDNFMRLCNVERWLRQVNKYIEIGV</sequence>
<dbReference type="RefSeq" id="WP_002852507.1">
    <property type="nucleotide sequence ID" value="NZ_ADKM02000123.1"/>
</dbReference>
<keyword evidence="3" id="KW-0061">Asparagine biosynthesis</keyword>
<evidence type="ECO:0000256" key="4">
    <source>
        <dbReference type="ARBA" id="ARBA00048741"/>
    </source>
</evidence>
<protein>
    <recommendedName>
        <fullName evidence="2">asparagine synthase (glutamine-hydrolyzing)</fullName>
        <ecNumber evidence="2">6.3.5.4</ecNumber>
    </recommendedName>
</protein>
<dbReference type="SUPFAM" id="SSF52402">
    <property type="entry name" value="Adenine nucleotide alpha hydrolases-like"/>
    <property type="match status" value="1"/>
</dbReference>
<dbReference type="GO" id="GO:0006529">
    <property type="term" value="P:asparagine biosynthetic process"/>
    <property type="evidence" value="ECO:0007669"/>
    <property type="project" value="UniProtKB-KW"/>
</dbReference>
<evidence type="ECO:0000313" key="6">
    <source>
        <dbReference type="EMBL" id="EGC01674.1"/>
    </source>
</evidence>